<dbReference type="OrthoDB" id="3745543at2"/>
<name>A0A089XAA2_STRGA</name>
<feature type="chain" id="PRO_5038444657" evidence="1">
    <location>
        <begin position="20"/>
        <end position="248"/>
    </location>
</feature>
<reference evidence="3" key="1">
    <citation type="journal article" date="2015" name="J. Biotechnol.">
        <title>Complete genome sequence of the actinobacterium Streptomyces glaucescens GLA.O (DSM 40922) consisting of a linear chromosome and one linear plasmid.</title>
        <authorList>
            <person name="Ortseifen V."/>
            <person name="Winkler A."/>
            <person name="Albersmeier A."/>
            <person name="Wendler S."/>
            <person name="Puhler A."/>
            <person name="Kalinowski J."/>
            <person name="Ruckert C."/>
        </authorList>
    </citation>
    <scope>NUCLEOTIDE SEQUENCE [LARGE SCALE GENOMIC DNA]</scope>
    <source>
        <strain evidence="3">DSM 40922 / GLA O</strain>
    </source>
</reference>
<organism evidence="2 3">
    <name type="scientific">Streptomyces glaucescens</name>
    <dbReference type="NCBI Taxonomy" id="1907"/>
    <lineage>
        <taxon>Bacteria</taxon>
        <taxon>Bacillati</taxon>
        <taxon>Actinomycetota</taxon>
        <taxon>Actinomycetes</taxon>
        <taxon>Kitasatosporales</taxon>
        <taxon>Streptomycetaceae</taxon>
        <taxon>Streptomyces</taxon>
    </lineage>
</organism>
<evidence type="ECO:0000256" key="1">
    <source>
        <dbReference type="SAM" id="SignalP"/>
    </source>
</evidence>
<dbReference type="InterPro" id="IPR029046">
    <property type="entry name" value="LolA/LolB/LppX"/>
</dbReference>
<dbReference type="Proteomes" id="UP000029482">
    <property type="component" value="Chromosome"/>
</dbReference>
<dbReference type="PROSITE" id="PS51257">
    <property type="entry name" value="PROKAR_LIPOPROTEIN"/>
    <property type="match status" value="1"/>
</dbReference>
<accession>A0A089XAA2</accession>
<sequence length="248" mass="25771">MRRTALAALCLAAATTVGLTGCLPGEDTADDRPKGPFAGLTGGEIADRSVKATTGAPSLRLAGEVPDEESGGTIRFDVAVDKKGECAGTFGTGEGEADLIRTGDTLYMRYDEAFLRAQSEGEPAEETDAVVDMMAGKWTSTAATGPDAEGVADFCDLDRLLGDAGDVKSDATRGRTTTVDGTPAIVLTEKDGKDTYTLYVATKGEPYLLRLDSTTAGERESLVFSDYGKPVAAEKPKGEIIDLDALGG</sequence>
<keyword evidence="2" id="KW-0449">Lipoprotein</keyword>
<dbReference type="Gene3D" id="2.50.20.20">
    <property type="match status" value="1"/>
</dbReference>
<evidence type="ECO:0000313" key="3">
    <source>
        <dbReference type="Proteomes" id="UP000029482"/>
    </source>
</evidence>
<proteinExistence type="predicted"/>
<protein>
    <submittedName>
        <fullName evidence="2">Lipoprotein</fullName>
    </submittedName>
</protein>
<feature type="signal peptide" evidence="1">
    <location>
        <begin position="1"/>
        <end position="19"/>
    </location>
</feature>
<dbReference type="SUPFAM" id="SSF89392">
    <property type="entry name" value="Prokaryotic lipoproteins and lipoprotein localization factors"/>
    <property type="match status" value="1"/>
</dbReference>
<dbReference type="AlphaFoldDB" id="A0A089XAA2"/>
<dbReference type="HOGENOM" id="CLU_061390_0_0_11"/>
<evidence type="ECO:0000313" key="2">
    <source>
        <dbReference type="EMBL" id="AIR98816.1"/>
    </source>
</evidence>
<keyword evidence="3" id="KW-1185">Reference proteome</keyword>
<dbReference type="KEGG" id="sgu:SGLAU_14150"/>
<dbReference type="EMBL" id="CP009438">
    <property type="protein sequence ID" value="AIR98816.1"/>
    <property type="molecule type" value="Genomic_DNA"/>
</dbReference>
<gene>
    <name evidence="2" type="ORF">SGLAU_14150</name>
</gene>
<dbReference type="RefSeq" id="WP_043501528.1">
    <property type="nucleotide sequence ID" value="NZ_CP009438.1"/>
</dbReference>
<keyword evidence="1" id="KW-0732">Signal</keyword>
<dbReference type="STRING" id="1907.SGLAU_14150"/>
<dbReference type="eggNOG" id="ENOG50337FI">
    <property type="taxonomic scope" value="Bacteria"/>
</dbReference>